<dbReference type="InterPro" id="IPR037523">
    <property type="entry name" value="VOC_core"/>
</dbReference>
<sequence>MSSEFQIKSIGQVSIRVHDMDVATRFYQETLGLTLLFQTSNMAFFDCNGIRILLGIPEEPRFDHPSSVFYFNVDHINSAYETLINRNVQFLSTPHKIAEMGQTEIWMAFFHDPDHNVHALMSEVPVSQ</sequence>
<protein>
    <submittedName>
        <fullName evidence="3">VOC family protein</fullName>
    </submittedName>
</protein>
<organism evidence="3 4">
    <name type="scientific">Cohnella soli</name>
    <dbReference type="NCBI Taxonomy" id="425005"/>
    <lineage>
        <taxon>Bacteria</taxon>
        <taxon>Bacillati</taxon>
        <taxon>Bacillota</taxon>
        <taxon>Bacilli</taxon>
        <taxon>Bacillales</taxon>
        <taxon>Paenibacillaceae</taxon>
        <taxon>Cohnella</taxon>
    </lineage>
</organism>
<keyword evidence="1" id="KW-0479">Metal-binding</keyword>
<evidence type="ECO:0000313" key="3">
    <source>
        <dbReference type="EMBL" id="MFC5402680.1"/>
    </source>
</evidence>
<dbReference type="CDD" id="cd06587">
    <property type="entry name" value="VOC"/>
    <property type="match status" value="1"/>
</dbReference>
<reference evidence="4" key="1">
    <citation type="journal article" date="2019" name="Int. J. Syst. Evol. Microbiol.">
        <title>The Global Catalogue of Microorganisms (GCM) 10K type strain sequencing project: providing services to taxonomists for standard genome sequencing and annotation.</title>
        <authorList>
            <consortium name="The Broad Institute Genomics Platform"/>
            <consortium name="The Broad Institute Genome Sequencing Center for Infectious Disease"/>
            <person name="Wu L."/>
            <person name="Ma J."/>
        </authorList>
    </citation>
    <scope>NUCLEOTIDE SEQUENCE [LARGE SCALE GENOMIC DNA]</scope>
    <source>
        <strain evidence="4">CGMCC 1.18575</strain>
    </source>
</reference>
<dbReference type="PROSITE" id="PS51819">
    <property type="entry name" value="VOC"/>
    <property type="match status" value="1"/>
</dbReference>
<evidence type="ECO:0000259" key="2">
    <source>
        <dbReference type="PROSITE" id="PS51819"/>
    </source>
</evidence>
<keyword evidence="4" id="KW-1185">Reference proteome</keyword>
<feature type="domain" description="VOC" evidence="2">
    <location>
        <begin position="9"/>
        <end position="123"/>
    </location>
</feature>
<dbReference type="Proteomes" id="UP001596113">
    <property type="component" value="Unassembled WGS sequence"/>
</dbReference>
<dbReference type="RefSeq" id="WP_378131343.1">
    <property type="nucleotide sequence ID" value="NZ_JBHSMI010000013.1"/>
</dbReference>
<dbReference type="SUPFAM" id="SSF54593">
    <property type="entry name" value="Glyoxalase/Bleomycin resistance protein/Dihydroxybiphenyl dioxygenase"/>
    <property type="match status" value="1"/>
</dbReference>
<dbReference type="InterPro" id="IPR029068">
    <property type="entry name" value="Glyas_Bleomycin-R_OHBP_Dase"/>
</dbReference>
<name>A0ABW0HR38_9BACL</name>
<dbReference type="EMBL" id="JBHSMI010000013">
    <property type="protein sequence ID" value="MFC5402680.1"/>
    <property type="molecule type" value="Genomic_DNA"/>
</dbReference>
<evidence type="ECO:0000313" key="4">
    <source>
        <dbReference type="Proteomes" id="UP001596113"/>
    </source>
</evidence>
<dbReference type="InterPro" id="IPR004360">
    <property type="entry name" value="Glyas_Fos-R_dOase_dom"/>
</dbReference>
<dbReference type="Gene3D" id="3.10.180.10">
    <property type="entry name" value="2,3-Dihydroxybiphenyl 1,2-Dioxygenase, domain 1"/>
    <property type="match status" value="1"/>
</dbReference>
<gene>
    <name evidence="3" type="ORF">ACFPOF_08000</name>
</gene>
<comment type="caution">
    <text evidence="3">The sequence shown here is derived from an EMBL/GenBank/DDBJ whole genome shotgun (WGS) entry which is preliminary data.</text>
</comment>
<evidence type="ECO:0000256" key="1">
    <source>
        <dbReference type="ARBA" id="ARBA00022723"/>
    </source>
</evidence>
<dbReference type="PROSITE" id="PS00934">
    <property type="entry name" value="GLYOXALASE_I_1"/>
    <property type="match status" value="1"/>
</dbReference>
<accession>A0ABW0HR38</accession>
<dbReference type="InterPro" id="IPR018146">
    <property type="entry name" value="Glyoxalase_1_CS"/>
</dbReference>
<dbReference type="Pfam" id="PF00903">
    <property type="entry name" value="Glyoxalase"/>
    <property type="match status" value="1"/>
</dbReference>
<proteinExistence type="predicted"/>